<dbReference type="Gene3D" id="1.25.40.10">
    <property type="entry name" value="Tetratricopeptide repeat domain"/>
    <property type="match status" value="2"/>
</dbReference>
<evidence type="ECO:0000313" key="2">
    <source>
        <dbReference type="EMBL" id="TCD11460.1"/>
    </source>
</evidence>
<dbReference type="InterPro" id="IPR006597">
    <property type="entry name" value="Sel1-like"/>
</dbReference>
<organism evidence="2 3">
    <name type="scientific">Oricola cellulosilytica</name>
    <dbReference type="NCBI Taxonomy" id="1429082"/>
    <lineage>
        <taxon>Bacteria</taxon>
        <taxon>Pseudomonadati</taxon>
        <taxon>Pseudomonadota</taxon>
        <taxon>Alphaproteobacteria</taxon>
        <taxon>Hyphomicrobiales</taxon>
        <taxon>Ahrensiaceae</taxon>
        <taxon>Oricola</taxon>
    </lineage>
</organism>
<protein>
    <submittedName>
        <fullName evidence="2">Sel1 repeat family protein</fullName>
    </submittedName>
</protein>
<evidence type="ECO:0000313" key="3">
    <source>
        <dbReference type="Proteomes" id="UP000291301"/>
    </source>
</evidence>
<dbReference type="Proteomes" id="UP000291301">
    <property type="component" value="Unassembled WGS sequence"/>
</dbReference>
<dbReference type="PANTHER" id="PTHR11102:SF160">
    <property type="entry name" value="ERAD-ASSOCIATED E3 UBIQUITIN-PROTEIN LIGASE COMPONENT HRD3"/>
    <property type="match status" value="1"/>
</dbReference>
<gene>
    <name evidence="2" type="ORF">E0D97_17235</name>
</gene>
<dbReference type="SUPFAM" id="SSF81901">
    <property type="entry name" value="HCP-like"/>
    <property type="match status" value="1"/>
</dbReference>
<dbReference type="SMART" id="SM00671">
    <property type="entry name" value="SEL1"/>
    <property type="match status" value="5"/>
</dbReference>
<reference evidence="2 3" key="1">
    <citation type="journal article" date="2015" name="Antonie Van Leeuwenhoek">
        <title>Oricola cellulosilytica gen. nov., sp. nov., a cellulose-degrading bacterium of the family Phyllobacteriaceae isolated from surface seashore water, and emended descriptions of Mesorhizobium loti and Phyllobacterium myrsinacearum.</title>
        <authorList>
            <person name="Hameed A."/>
            <person name="Shahina M."/>
            <person name="Lai W.A."/>
            <person name="Lin S.Y."/>
            <person name="Young L.S."/>
            <person name="Liu Y.C."/>
            <person name="Hsu Y.H."/>
            <person name="Young C.C."/>
        </authorList>
    </citation>
    <scope>NUCLEOTIDE SEQUENCE [LARGE SCALE GENOMIC DNA]</scope>
    <source>
        <strain evidence="2 3">KCTC 52183</strain>
    </source>
</reference>
<name>A0A4R0P3Q7_9HYPH</name>
<dbReference type="InterPro" id="IPR050767">
    <property type="entry name" value="Sel1_AlgK"/>
</dbReference>
<dbReference type="EMBL" id="SJST01000009">
    <property type="protein sequence ID" value="TCD11460.1"/>
    <property type="molecule type" value="Genomic_DNA"/>
</dbReference>
<dbReference type="InterPro" id="IPR011990">
    <property type="entry name" value="TPR-like_helical_dom_sf"/>
</dbReference>
<comment type="caution">
    <text evidence="2">The sequence shown here is derived from an EMBL/GenBank/DDBJ whole genome shotgun (WGS) entry which is preliminary data.</text>
</comment>
<feature type="region of interest" description="Disordered" evidence="1">
    <location>
        <begin position="5"/>
        <end position="38"/>
    </location>
</feature>
<dbReference type="Pfam" id="PF08238">
    <property type="entry name" value="Sel1"/>
    <property type="match status" value="6"/>
</dbReference>
<dbReference type="AlphaFoldDB" id="A0A4R0P3Q7"/>
<dbReference type="PANTHER" id="PTHR11102">
    <property type="entry name" value="SEL-1-LIKE PROTEIN"/>
    <property type="match status" value="1"/>
</dbReference>
<dbReference type="OrthoDB" id="9816559at2"/>
<keyword evidence="3" id="KW-1185">Reference proteome</keyword>
<evidence type="ECO:0000256" key="1">
    <source>
        <dbReference type="SAM" id="MobiDB-lite"/>
    </source>
</evidence>
<accession>A0A4R0P3Q7</accession>
<sequence>MCAFAATSSAFAAPGDPDISEMVREKPEPESEGEPDPMTVAPSRFGVRPADEAFGAFQRGLYLTARNLALPRAEEGDAAAQTLLAEIYSRGLGVARDPAAATQWYKKAAEQGVPEAQLQYALILNRKGADDDQTARARELMKAAADAGNGNAEFNYAQMLVSERRGSDRIAEAYPYFLRAARKGIPDAQYAVSQYLSSGPGEIERDLEKAREWLIKAARQNFDTAQIELGEWYLKGIGGDRDLKRAFAWTIRAARGGNVAAQAKVARLYWGGLGVEPDEAEAAAWYVVSRRAGLRDRALDDFWEGLTAREQRAAIERANALR</sequence>
<proteinExistence type="predicted"/>